<evidence type="ECO:0000313" key="1">
    <source>
        <dbReference type="EMBL" id="CEI68951.1"/>
    </source>
</evidence>
<organism evidence="1 2">
    <name type="scientific">Fusarium venenatum</name>
    <dbReference type="NCBI Taxonomy" id="56646"/>
    <lineage>
        <taxon>Eukaryota</taxon>
        <taxon>Fungi</taxon>
        <taxon>Dikarya</taxon>
        <taxon>Ascomycota</taxon>
        <taxon>Pezizomycotina</taxon>
        <taxon>Sordariomycetes</taxon>
        <taxon>Hypocreomycetidae</taxon>
        <taxon>Hypocreales</taxon>
        <taxon>Nectriaceae</taxon>
        <taxon>Fusarium</taxon>
    </lineage>
</organism>
<dbReference type="EMBL" id="LN649231">
    <property type="protein sequence ID" value="CEI68951.1"/>
    <property type="molecule type" value="Genomic_DNA"/>
</dbReference>
<evidence type="ECO:0000313" key="2">
    <source>
        <dbReference type="Proteomes" id="UP000245910"/>
    </source>
</evidence>
<sequence length="34" mass="3551">MSTLVLAYTGPSTVGWRFCMSGSSQLTMGGLTIP</sequence>
<dbReference type="Proteomes" id="UP000245910">
    <property type="component" value="Chromosome III"/>
</dbReference>
<keyword evidence="2" id="KW-1185">Reference proteome</keyword>
<dbReference type="AlphaFoldDB" id="A0A2L2TS20"/>
<protein>
    <submittedName>
        <fullName evidence="1">Uncharacterized protein</fullName>
    </submittedName>
</protein>
<reference evidence="2" key="1">
    <citation type="submission" date="2014-10" db="EMBL/GenBank/DDBJ databases">
        <authorList>
            <person name="King R."/>
        </authorList>
    </citation>
    <scope>NUCLEOTIDE SEQUENCE [LARGE SCALE GENOMIC DNA]</scope>
    <source>
        <strain evidence="2">A3/5</strain>
    </source>
</reference>
<accession>A0A2L2TS20</accession>
<proteinExistence type="predicted"/>
<name>A0A2L2TS20_9HYPO</name>